<dbReference type="InterPro" id="IPR000577">
    <property type="entry name" value="Carb_kinase_FGGY"/>
</dbReference>
<evidence type="ECO:0000256" key="1">
    <source>
        <dbReference type="ARBA" id="ARBA00009156"/>
    </source>
</evidence>
<dbReference type="InterPro" id="IPR018484">
    <property type="entry name" value="FGGY_N"/>
</dbReference>
<dbReference type="InterPro" id="IPR050406">
    <property type="entry name" value="FGGY_Carb_Kinase"/>
</dbReference>
<organism evidence="6 7">
    <name type="scientific">Pontibacter mangrovi</name>
    <dbReference type="NCBI Taxonomy" id="2589816"/>
    <lineage>
        <taxon>Bacteria</taxon>
        <taxon>Pseudomonadati</taxon>
        <taxon>Bacteroidota</taxon>
        <taxon>Cytophagia</taxon>
        <taxon>Cytophagales</taxon>
        <taxon>Hymenobacteraceae</taxon>
        <taxon>Pontibacter</taxon>
    </lineage>
</organism>
<gene>
    <name evidence="6" type="ORF">FJM65_18280</name>
</gene>
<evidence type="ECO:0000259" key="5">
    <source>
        <dbReference type="Pfam" id="PF02782"/>
    </source>
</evidence>
<dbReference type="PIRSF" id="PIRSF000538">
    <property type="entry name" value="GlpK"/>
    <property type="match status" value="1"/>
</dbReference>
<keyword evidence="2" id="KW-0808">Transferase</keyword>
<feature type="domain" description="Carbohydrate kinase FGGY C-terminal" evidence="5">
    <location>
        <begin position="258"/>
        <end position="431"/>
    </location>
</feature>
<reference evidence="6 7" key="1">
    <citation type="submission" date="2019-06" db="EMBL/GenBank/DDBJ databases">
        <title>A novel bacterium of genus Pontibacter, isolated from marine sediment.</title>
        <authorList>
            <person name="Huang H."/>
            <person name="Mo K."/>
            <person name="Hu Y."/>
        </authorList>
    </citation>
    <scope>NUCLEOTIDE SEQUENCE [LARGE SCALE GENOMIC DNA]</scope>
    <source>
        <strain evidence="6 7">HB172049</strain>
    </source>
</reference>
<evidence type="ECO:0000259" key="4">
    <source>
        <dbReference type="Pfam" id="PF00370"/>
    </source>
</evidence>
<dbReference type="SUPFAM" id="SSF53067">
    <property type="entry name" value="Actin-like ATPase domain"/>
    <property type="match status" value="2"/>
</dbReference>
<evidence type="ECO:0000256" key="3">
    <source>
        <dbReference type="ARBA" id="ARBA00022777"/>
    </source>
</evidence>
<evidence type="ECO:0000313" key="7">
    <source>
        <dbReference type="Proteomes" id="UP000316727"/>
    </source>
</evidence>
<keyword evidence="7" id="KW-1185">Reference proteome</keyword>
<evidence type="ECO:0000256" key="2">
    <source>
        <dbReference type="ARBA" id="ARBA00022679"/>
    </source>
</evidence>
<dbReference type="GO" id="GO:0016301">
    <property type="term" value="F:kinase activity"/>
    <property type="evidence" value="ECO:0007669"/>
    <property type="project" value="UniProtKB-KW"/>
</dbReference>
<dbReference type="GO" id="GO:0005975">
    <property type="term" value="P:carbohydrate metabolic process"/>
    <property type="evidence" value="ECO:0007669"/>
    <property type="project" value="InterPro"/>
</dbReference>
<dbReference type="InterPro" id="IPR043129">
    <property type="entry name" value="ATPase_NBD"/>
</dbReference>
<dbReference type="PANTHER" id="PTHR43095">
    <property type="entry name" value="SUGAR KINASE"/>
    <property type="match status" value="1"/>
</dbReference>
<dbReference type="Pfam" id="PF02782">
    <property type="entry name" value="FGGY_C"/>
    <property type="match status" value="1"/>
</dbReference>
<dbReference type="RefSeq" id="WP_140623390.1">
    <property type="nucleotide sequence ID" value="NZ_VFRQ01000013.1"/>
</dbReference>
<dbReference type="AlphaFoldDB" id="A0A501VZB9"/>
<comment type="similarity">
    <text evidence="1">Belongs to the FGGY kinase family.</text>
</comment>
<sequence length="486" mass="53561">MKAPYFLGIDIGTQGARVVLLDVEGSMLGSSEEAFALSSQSREEQSPQMWWDSCLRSLRALLEHTAKTINLQDVKAVSVTSTSGTVIPLDTHHAPLHNAIMYSDKRSAREGEICRELALQYMPNGYTGFNASSGLSKMVWYVQHYPEQAQKLALWVHAADYIIGKLCGRFDITDATNALKSGYDVKHHQWPDYLCEQLPLKREWLQKVVPSGTPIGLILPALARKLGLPQHVQVVAGMTDGCASQIASGAVKLGDWNTTIGTTLVVKGVTKEEVIDPEGRLYSHRHPEGWWMPGGASNTGADWVSAEFSSRLEELNRKAAGLIPSGHLSWPLRQSGERFPFLAPTARGFEPEGLSEEMRFTANLEGVAYLERLAFELIERLSSEKVKAVYTAGGASNSDVWLKIRCNVLGRPIYKMRHVTGAVGAAILAASKTHFSSLTEATGALTQVDKEVHPTEEMKERYETGYKSFLGLLQEKGYLKTANHYA</sequence>
<dbReference type="InterPro" id="IPR018485">
    <property type="entry name" value="FGGY_C"/>
</dbReference>
<proteinExistence type="inferred from homology"/>
<dbReference type="Proteomes" id="UP000316727">
    <property type="component" value="Unassembled WGS sequence"/>
</dbReference>
<keyword evidence="3 6" id="KW-0418">Kinase</keyword>
<dbReference type="Pfam" id="PF00370">
    <property type="entry name" value="FGGY_N"/>
    <property type="match status" value="1"/>
</dbReference>
<comment type="caution">
    <text evidence="6">The sequence shown here is derived from an EMBL/GenBank/DDBJ whole genome shotgun (WGS) entry which is preliminary data.</text>
</comment>
<protein>
    <submittedName>
        <fullName evidence="6">Carbohydrate kinase</fullName>
    </submittedName>
</protein>
<dbReference type="CDD" id="cd07783">
    <property type="entry name" value="ASKHA_NBD_FGGY_SePSK_AtXK1-like"/>
    <property type="match status" value="1"/>
</dbReference>
<dbReference type="OrthoDB" id="9805576at2"/>
<feature type="domain" description="Carbohydrate kinase FGGY N-terminal" evidence="4">
    <location>
        <begin position="5"/>
        <end position="245"/>
    </location>
</feature>
<dbReference type="EMBL" id="VFRQ01000013">
    <property type="protein sequence ID" value="TPE42378.1"/>
    <property type="molecule type" value="Genomic_DNA"/>
</dbReference>
<name>A0A501VZB9_9BACT</name>
<dbReference type="Gene3D" id="3.30.420.40">
    <property type="match status" value="2"/>
</dbReference>
<accession>A0A501VZB9</accession>
<evidence type="ECO:0000313" key="6">
    <source>
        <dbReference type="EMBL" id="TPE42378.1"/>
    </source>
</evidence>